<dbReference type="Gene3D" id="2.40.290.10">
    <property type="match status" value="1"/>
</dbReference>
<accession>A0A8D8WGW6</accession>
<keyword evidence="5" id="KW-0547">Nucleotide-binding</keyword>
<evidence type="ECO:0000313" key="5">
    <source>
        <dbReference type="EMBL" id="CAG6658473.1"/>
    </source>
</evidence>
<evidence type="ECO:0000259" key="3">
    <source>
        <dbReference type="Pfam" id="PF02735"/>
    </source>
</evidence>
<keyword evidence="5" id="KW-0067">ATP-binding</keyword>
<dbReference type="GO" id="GO:0006303">
    <property type="term" value="P:double-strand break repair via nonhomologous end joining"/>
    <property type="evidence" value="ECO:0007669"/>
    <property type="project" value="InterPro"/>
</dbReference>
<feature type="region of interest" description="Disordered" evidence="2">
    <location>
        <begin position="111"/>
        <end position="131"/>
    </location>
</feature>
<dbReference type="PANTHER" id="PTHR12604">
    <property type="entry name" value="KU AUTOANTIGEN DNA HELICASE"/>
    <property type="match status" value="1"/>
</dbReference>
<evidence type="ECO:0000256" key="1">
    <source>
        <dbReference type="ARBA" id="ARBA00023125"/>
    </source>
</evidence>
<keyword evidence="5" id="KW-0347">Helicase</keyword>
<reference evidence="5" key="1">
    <citation type="submission" date="2021-05" db="EMBL/GenBank/DDBJ databases">
        <authorList>
            <person name="Alioto T."/>
            <person name="Alioto T."/>
            <person name="Gomez Garrido J."/>
        </authorList>
    </citation>
    <scope>NUCLEOTIDE SEQUENCE</scope>
</reference>
<feature type="domain" description="Ku" evidence="3">
    <location>
        <begin position="2"/>
        <end position="53"/>
    </location>
</feature>
<keyword evidence="1" id="KW-0238">DNA-binding</keyword>
<protein>
    <submittedName>
        <fullName evidence="5">ATP-dependent DNA helicase 2 subunit KU70</fullName>
    </submittedName>
</protein>
<dbReference type="Pfam" id="PF03730">
    <property type="entry name" value="Ku_C"/>
    <property type="match status" value="1"/>
</dbReference>
<dbReference type="GO" id="GO:0003690">
    <property type="term" value="F:double-stranded DNA binding"/>
    <property type="evidence" value="ECO:0007669"/>
    <property type="project" value="TreeGrafter"/>
</dbReference>
<dbReference type="Gene3D" id="1.10.1600.10">
    <property type="match status" value="1"/>
</dbReference>
<dbReference type="EMBL" id="HBUF01191374">
    <property type="protein sequence ID" value="CAG6658473.1"/>
    <property type="molecule type" value="Transcribed_RNA"/>
</dbReference>
<dbReference type="GO" id="GO:0000723">
    <property type="term" value="P:telomere maintenance"/>
    <property type="evidence" value="ECO:0007669"/>
    <property type="project" value="TreeGrafter"/>
</dbReference>
<dbReference type="AlphaFoldDB" id="A0A8D8WGW6"/>
<organism evidence="5">
    <name type="scientific">Cacopsylla melanoneura</name>
    <dbReference type="NCBI Taxonomy" id="428564"/>
    <lineage>
        <taxon>Eukaryota</taxon>
        <taxon>Metazoa</taxon>
        <taxon>Ecdysozoa</taxon>
        <taxon>Arthropoda</taxon>
        <taxon>Hexapoda</taxon>
        <taxon>Insecta</taxon>
        <taxon>Pterygota</taxon>
        <taxon>Neoptera</taxon>
        <taxon>Paraneoptera</taxon>
        <taxon>Hemiptera</taxon>
        <taxon>Sternorrhyncha</taxon>
        <taxon>Psylloidea</taxon>
        <taxon>Psyllidae</taxon>
        <taxon>Psyllinae</taxon>
        <taxon>Cacopsylla</taxon>
    </lineage>
</organism>
<dbReference type="InterPro" id="IPR006164">
    <property type="entry name" value="DNA_bd_Ku70/Ku80"/>
</dbReference>
<dbReference type="GO" id="GO:0003678">
    <property type="term" value="F:DNA helicase activity"/>
    <property type="evidence" value="ECO:0007669"/>
    <property type="project" value="InterPro"/>
</dbReference>
<feature type="domain" description="Ku70/Ku80 C-terminal arm" evidence="4">
    <location>
        <begin position="81"/>
        <end position="123"/>
    </location>
</feature>
<dbReference type="PANTHER" id="PTHR12604:SF2">
    <property type="entry name" value="X-RAY REPAIR CROSS-COMPLEMENTING PROTEIN 6"/>
    <property type="match status" value="1"/>
</dbReference>
<sequence>MNRVMLCSVVWRKMGKPRLSALIPHLEDGTYPNGFFLKPLPYSEEIRSEVQNNLKSFDNSETEGKARTAMSLIKSFTNPDFVVGSIRNPKLDTEWAAVEALALQRTDMEKIKDETMPPSHGVKRILDMDDD</sequence>
<dbReference type="InterPro" id="IPR005160">
    <property type="entry name" value="Ku_C"/>
</dbReference>
<dbReference type="SUPFAM" id="SSF100939">
    <property type="entry name" value="SPOC domain-like"/>
    <property type="match status" value="1"/>
</dbReference>
<keyword evidence="5" id="KW-0378">Hydrolase</keyword>
<evidence type="ECO:0000256" key="2">
    <source>
        <dbReference type="SAM" id="MobiDB-lite"/>
    </source>
</evidence>
<dbReference type="GO" id="GO:0042162">
    <property type="term" value="F:telomeric DNA binding"/>
    <property type="evidence" value="ECO:0007669"/>
    <property type="project" value="TreeGrafter"/>
</dbReference>
<proteinExistence type="predicted"/>
<name>A0A8D8WGW6_9HEMI</name>
<dbReference type="InterPro" id="IPR016194">
    <property type="entry name" value="SPOC-like_C_dom_sf"/>
</dbReference>
<dbReference type="GO" id="GO:0043564">
    <property type="term" value="C:Ku70:Ku80 complex"/>
    <property type="evidence" value="ECO:0007669"/>
    <property type="project" value="TreeGrafter"/>
</dbReference>
<dbReference type="Pfam" id="PF02735">
    <property type="entry name" value="Ku"/>
    <property type="match status" value="1"/>
</dbReference>
<evidence type="ECO:0000259" key="4">
    <source>
        <dbReference type="Pfam" id="PF03730"/>
    </source>
</evidence>